<keyword evidence="4" id="KW-1185">Reference proteome</keyword>
<gene>
    <name evidence="3" type="ORF">FVR03_04355</name>
</gene>
<dbReference type="Proteomes" id="UP000321926">
    <property type="component" value="Unassembled WGS sequence"/>
</dbReference>
<feature type="domain" description="PKD" evidence="2">
    <location>
        <begin position="125"/>
        <end position="160"/>
    </location>
</feature>
<dbReference type="SUPFAM" id="SSF49299">
    <property type="entry name" value="PKD domain"/>
    <property type="match status" value="2"/>
</dbReference>
<dbReference type="OrthoDB" id="9813435at2"/>
<organism evidence="3 4">
    <name type="scientific">Pontibacter qinzhouensis</name>
    <dbReference type="NCBI Taxonomy" id="2603253"/>
    <lineage>
        <taxon>Bacteria</taxon>
        <taxon>Pseudomonadati</taxon>
        <taxon>Bacteroidota</taxon>
        <taxon>Cytophagia</taxon>
        <taxon>Cytophagales</taxon>
        <taxon>Hymenobacteraceae</taxon>
        <taxon>Pontibacter</taxon>
    </lineage>
</organism>
<dbReference type="InterPro" id="IPR013783">
    <property type="entry name" value="Ig-like_fold"/>
</dbReference>
<keyword evidence="1" id="KW-0732">Signal</keyword>
<dbReference type="RefSeq" id="WP_147920546.1">
    <property type="nucleotide sequence ID" value="NZ_VRTY01000011.1"/>
</dbReference>
<accession>A0A5C8K926</accession>
<dbReference type="PROSITE" id="PS50093">
    <property type="entry name" value="PKD"/>
    <property type="match status" value="2"/>
</dbReference>
<dbReference type="InterPro" id="IPR035986">
    <property type="entry name" value="PKD_dom_sf"/>
</dbReference>
<comment type="caution">
    <text evidence="3">The sequence shown here is derived from an EMBL/GenBank/DDBJ whole genome shotgun (WGS) entry which is preliminary data.</text>
</comment>
<evidence type="ECO:0000259" key="2">
    <source>
        <dbReference type="PROSITE" id="PS50093"/>
    </source>
</evidence>
<feature type="domain" description="PKD" evidence="2">
    <location>
        <begin position="210"/>
        <end position="274"/>
    </location>
</feature>
<dbReference type="EMBL" id="VRTY01000011">
    <property type="protein sequence ID" value="TXK50728.1"/>
    <property type="molecule type" value="Genomic_DNA"/>
</dbReference>
<dbReference type="SMART" id="SM00089">
    <property type="entry name" value="PKD"/>
    <property type="match status" value="3"/>
</dbReference>
<dbReference type="CDD" id="cd00146">
    <property type="entry name" value="PKD"/>
    <property type="match status" value="2"/>
</dbReference>
<feature type="signal peptide" evidence="1">
    <location>
        <begin position="1"/>
        <end position="24"/>
    </location>
</feature>
<feature type="non-terminal residue" evidence="3">
    <location>
        <position position="305"/>
    </location>
</feature>
<dbReference type="Pfam" id="PF18911">
    <property type="entry name" value="PKD_4"/>
    <property type="match status" value="2"/>
</dbReference>
<dbReference type="Gene3D" id="2.60.40.10">
    <property type="entry name" value="Immunoglobulins"/>
    <property type="match status" value="3"/>
</dbReference>
<reference evidence="3 4" key="1">
    <citation type="submission" date="2019-08" db="EMBL/GenBank/DDBJ databases">
        <authorList>
            <person name="Shi S."/>
        </authorList>
    </citation>
    <scope>NUCLEOTIDE SEQUENCE [LARGE SCALE GENOMIC DNA]</scope>
    <source>
        <strain evidence="3 4">GY10130</strain>
    </source>
</reference>
<dbReference type="InterPro" id="IPR022409">
    <property type="entry name" value="PKD/Chitinase_dom"/>
</dbReference>
<proteinExistence type="predicted"/>
<protein>
    <submittedName>
        <fullName evidence="3">PKD domain-containing protein</fullName>
    </submittedName>
</protein>
<sequence length="305" mass="32123">MMHLLHRGLFVLCLLCGSLFSASGQNCKPAITASGPTKLCAGDKVTLTSSLKGTRYTWARNGTTITNATSDKHEVNQAGRYTVRVDGASGCSTTGTLSDEFVITASAVLADFSVLKNEVCSGDRVSFTSTSSGDGLTYSWDFGGTGTSTSKDPSHTFNLPNGTTSRDYKVKLTVTNSDGCQSSQEKTIKVAEVVADFTVPGGDLCAGSGIKFTDASTGDGKKYEWNFGDNTTSTAASPTHVFKGFTGATKTFNVTLKVTNSAGCVSTKTRQLTVKEGPDADLMDIDAGFNTPFVRCTTNPNDINY</sequence>
<evidence type="ECO:0000313" key="3">
    <source>
        <dbReference type="EMBL" id="TXK50728.1"/>
    </source>
</evidence>
<evidence type="ECO:0000313" key="4">
    <source>
        <dbReference type="Proteomes" id="UP000321926"/>
    </source>
</evidence>
<name>A0A5C8K926_9BACT</name>
<dbReference type="InterPro" id="IPR000601">
    <property type="entry name" value="PKD_dom"/>
</dbReference>
<evidence type="ECO:0000256" key="1">
    <source>
        <dbReference type="SAM" id="SignalP"/>
    </source>
</evidence>
<feature type="chain" id="PRO_5023063335" evidence="1">
    <location>
        <begin position="25"/>
        <end position="305"/>
    </location>
</feature>
<dbReference type="AlphaFoldDB" id="A0A5C8K926"/>